<accession>A0A430ATH3</accession>
<organism evidence="1 2">
    <name type="scientific">Vagococcus carniphilus</name>
    <dbReference type="NCBI Taxonomy" id="218144"/>
    <lineage>
        <taxon>Bacteria</taxon>
        <taxon>Bacillati</taxon>
        <taxon>Bacillota</taxon>
        <taxon>Bacilli</taxon>
        <taxon>Lactobacillales</taxon>
        <taxon>Enterococcaceae</taxon>
        <taxon>Vagococcus</taxon>
    </lineage>
</organism>
<dbReference type="Proteomes" id="UP000288028">
    <property type="component" value="Unassembled WGS sequence"/>
</dbReference>
<evidence type="ECO:0000313" key="2">
    <source>
        <dbReference type="Proteomes" id="UP000288028"/>
    </source>
</evidence>
<reference evidence="1 2" key="1">
    <citation type="submission" date="2017-05" db="EMBL/GenBank/DDBJ databases">
        <title>Vagococcus spp. assemblies.</title>
        <authorList>
            <person name="Gulvik C.A."/>
        </authorList>
    </citation>
    <scope>NUCLEOTIDE SEQUENCE [LARGE SCALE GENOMIC DNA]</scope>
    <source>
        <strain evidence="1 2">SS1714</strain>
    </source>
</reference>
<name>A0A430ATH3_9ENTE</name>
<dbReference type="EMBL" id="NGKB01000014">
    <property type="protein sequence ID" value="RSU11364.1"/>
    <property type="molecule type" value="Genomic_DNA"/>
</dbReference>
<dbReference type="Pfam" id="PF16067">
    <property type="entry name" value="DUF4809"/>
    <property type="match status" value="1"/>
</dbReference>
<evidence type="ECO:0008006" key="3">
    <source>
        <dbReference type="Google" id="ProtNLM"/>
    </source>
</evidence>
<sequence length="134" mass="15272">MKEAKIIRAVDLINGGCNACPTVKSEVFILELNDLNRPLENLDVASLIMTVALANGYKQHQEYDMAEDYDVYKNGTNEVSVIPEYDQLVFKKGFSQQKVANNYQEPAELFKVVNNLLTQYFDLEGLDFKIENQD</sequence>
<dbReference type="OrthoDB" id="2199695at2"/>
<dbReference type="AlphaFoldDB" id="A0A430ATH3"/>
<comment type="caution">
    <text evidence="1">The sequence shown here is derived from an EMBL/GenBank/DDBJ whole genome shotgun (WGS) entry which is preliminary data.</text>
</comment>
<protein>
    <recommendedName>
        <fullName evidence="3">DUF4809 domain-containing protein</fullName>
    </recommendedName>
</protein>
<dbReference type="GeneID" id="95579462"/>
<proteinExistence type="predicted"/>
<dbReference type="RefSeq" id="WP_126795722.1">
    <property type="nucleotide sequence ID" value="NZ_CP060720.1"/>
</dbReference>
<keyword evidence="2" id="KW-1185">Reference proteome</keyword>
<evidence type="ECO:0000313" key="1">
    <source>
        <dbReference type="EMBL" id="RSU11364.1"/>
    </source>
</evidence>
<gene>
    <name evidence="1" type="ORF">CBF28_12345</name>
</gene>
<dbReference type="InterPro" id="IPR032080">
    <property type="entry name" value="DUF4809"/>
</dbReference>